<dbReference type="InterPro" id="IPR029472">
    <property type="entry name" value="Copia-like_N"/>
</dbReference>
<evidence type="ECO:0000313" key="3">
    <source>
        <dbReference type="EMBL" id="GJT38125.1"/>
    </source>
</evidence>
<evidence type="ECO:0000256" key="1">
    <source>
        <dbReference type="SAM" id="MobiDB-lite"/>
    </source>
</evidence>
<comment type="caution">
    <text evidence="3">The sequence shown here is derived from an EMBL/GenBank/DDBJ whole genome shotgun (WGS) entry which is preliminary data.</text>
</comment>
<organism evidence="3 4">
    <name type="scientific">Tanacetum coccineum</name>
    <dbReference type="NCBI Taxonomy" id="301880"/>
    <lineage>
        <taxon>Eukaryota</taxon>
        <taxon>Viridiplantae</taxon>
        <taxon>Streptophyta</taxon>
        <taxon>Embryophyta</taxon>
        <taxon>Tracheophyta</taxon>
        <taxon>Spermatophyta</taxon>
        <taxon>Magnoliopsida</taxon>
        <taxon>eudicotyledons</taxon>
        <taxon>Gunneridae</taxon>
        <taxon>Pentapetalae</taxon>
        <taxon>asterids</taxon>
        <taxon>campanulids</taxon>
        <taxon>Asterales</taxon>
        <taxon>Asteraceae</taxon>
        <taxon>Asteroideae</taxon>
        <taxon>Anthemideae</taxon>
        <taxon>Anthemidinae</taxon>
        <taxon>Tanacetum</taxon>
    </lineage>
</organism>
<evidence type="ECO:0000259" key="2">
    <source>
        <dbReference type="Pfam" id="PF14244"/>
    </source>
</evidence>
<feature type="region of interest" description="Disordered" evidence="1">
    <location>
        <begin position="1"/>
        <end position="20"/>
    </location>
</feature>
<sequence length="160" mass="18161">MVYEDKPPKIKEKGSSSGGGDDIDQYDPLFLHSNNAIGVPLINFKLEGTKNYKIWKAAITIAVNTKNKLGFINGKLKRPEEEGFLQEQYDRCKYVVINWIIGCVSQDVFMGQVFSKNAKVVWDELEETYSKQDASVVFNMHYKIHSLSQSGSALSEYCHK</sequence>
<name>A0ABQ5DGG8_9ASTR</name>
<keyword evidence="4" id="KW-1185">Reference proteome</keyword>
<dbReference type="PANTHER" id="PTHR37610:SF78">
    <property type="entry name" value="GAG-POLYPEPTIDE OF LTR COPIA-TYPE-RELATED"/>
    <property type="match status" value="1"/>
</dbReference>
<reference evidence="3" key="1">
    <citation type="journal article" date="2022" name="Int. J. Mol. Sci.">
        <title>Draft Genome of Tanacetum Coccineum: Genomic Comparison of Closely Related Tanacetum-Family Plants.</title>
        <authorList>
            <person name="Yamashiro T."/>
            <person name="Shiraishi A."/>
            <person name="Nakayama K."/>
            <person name="Satake H."/>
        </authorList>
    </citation>
    <scope>NUCLEOTIDE SEQUENCE</scope>
</reference>
<reference evidence="3" key="2">
    <citation type="submission" date="2022-01" db="EMBL/GenBank/DDBJ databases">
        <authorList>
            <person name="Yamashiro T."/>
            <person name="Shiraishi A."/>
            <person name="Satake H."/>
            <person name="Nakayama K."/>
        </authorList>
    </citation>
    <scope>NUCLEOTIDE SEQUENCE</scope>
</reference>
<accession>A0ABQ5DGG8</accession>
<dbReference type="Proteomes" id="UP001151760">
    <property type="component" value="Unassembled WGS sequence"/>
</dbReference>
<proteinExistence type="predicted"/>
<dbReference type="PANTHER" id="PTHR37610">
    <property type="entry name" value="CCHC-TYPE DOMAIN-CONTAINING PROTEIN"/>
    <property type="match status" value="1"/>
</dbReference>
<feature type="compositionally biased region" description="Basic and acidic residues" evidence="1">
    <location>
        <begin position="1"/>
        <end position="14"/>
    </location>
</feature>
<protein>
    <submittedName>
        <fullName evidence="3">LTR copia-type gag-polypeptide</fullName>
    </submittedName>
</protein>
<dbReference type="EMBL" id="BQNB010015280">
    <property type="protein sequence ID" value="GJT38125.1"/>
    <property type="molecule type" value="Genomic_DNA"/>
</dbReference>
<evidence type="ECO:0000313" key="4">
    <source>
        <dbReference type="Proteomes" id="UP001151760"/>
    </source>
</evidence>
<dbReference type="Pfam" id="PF14244">
    <property type="entry name" value="Retrotran_gag_3"/>
    <property type="match status" value="1"/>
</dbReference>
<feature type="domain" description="Retrotransposon Copia-like N-terminal" evidence="2">
    <location>
        <begin position="32"/>
        <end position="80"/>
    </location>
</feature>
<gene>
    <name evidence="3" type="ORF">Tco_0937990</name>
</gene>